<protein>
    <recommendedName>
        <fullName evidence="9">Hydroxylysine kinase</fullName>
        <ecNumber evidence="8">2.7.1.81</ecNumber>
    </recommendedName>
</protein>
<evidence type="ECO:0000256" key="9">
    <source>
        <dbReference type="ARBA" id="ARBA00040505"/>
    </source>
</evidence>
<dbReference type="InterPro" id="IPR011009">
    <property type="entry name" value="Kinase-like_dom_sf"/>
</dbReference>
<evidence type="ECO:0000313" key="11">
    <source>
        <dbReference type="EMBL" id="CAD6192015.1"/>
    </source>
</evidence>
<dbReference type="PANTHER" id="PTHR21064:SF1">
    <property type="entry name" value="HYDROXYLYSINE KINASE"/>
    <property type="match status" value="1"/>
</dbReference>
<comment type="subcellular location">
    <subcellularLocation>
        <location evidence="1">Cytoplasm</location>
    </subcellularLocation>
</comment>
<dbReference type="OrthoDB" id="9973935at2759"/>
<accession>A0A8S1H9N2</accession>
<evidence type="ECO:0000313" key="12">
    <source>
        <dbReference type="Proteomes" id="UP000835052"/>
    </source>
</evidence>
<dbReference type="InterPro" id="IPR050249">
    <property type="entry name" value="Pseudomonas-type_ThrB"/>
</dbReference>
<dbReference type="InterPro" id="IPR002575">
    <property type="entry name" value="Aminoglycoside_PTrfase"/>
</dbReference>
<evidence type="ECO:0000259" key="10">
    <source>
        <dbReference type="Pfam" id="PF01636"/>
    </source>
</evidence>
<gene>
    <name evidence="11" type="ORF">CAUJ_LOCUS7934</name>
</gene>
<evidence type="ECO:0000256" key="3">
    <source>
        <dbReference type="ARBA" id="ARBA00022490"/>
    </source>
</evidence>
<evidence type="ECO:0000256" key="7">
    <source>
        <dbReference type="ARBA" id="ARBA00037368"/>
    </source>
</evidence>
<evidence type="ECO:0000256" key="5">
    <source>
        <dbReference type="ARBA" id="ARBA00022777"/>
    </source>
</evidence>
<keyword evidence="5" id="KW-0418">Kinase</keyword>
<dbReference type="EC" id="2.7.1.81" evidence="8"/>
<keyword evidence="3" id="KW-0963">Cytoplasm</keyword>
<evidence type="ECO:0000256" key="6">
    <source>
        <dbReference type="ARBA" id="ARBA00036820"/>
    </source>
</evidence>
<dbReference type="SUPFAM" id="SSF56112">
    <property type="entry name" value="Protein kinase-like (PK-like)"/>
    <property type="match status" value="1"/>
</dbReference>
<organism evidence="11 12">
    <name type="scientific">Caenorhabditis auriculariae</name>
    <dbReference type="NCBI Taxonomy" id="2777116"/>
    <lineage>
        <taxon>Eukaryota</taxon>
        <taxon>Metazoa</taxon>
        <taxon>Ecdysozoa</taxon>
        <taxon>Nematoda</taxon>
        <taxon>Chromadorea</taxon>
        <taxon>Rhabditida</taxon>
        <taxon>Rhabditina</taxon>
        <taxon>Rhabditomorpha</taxon>
        <taxon>Rhabditoidea</taxon>
        <taxon>Rhabditidae</taxon>
        <taxon>Peloderinae</taxon>
        <taxon>Caenorhabditis</taxon>
    </lineage>
</organism>
<keyword evidence="12" id="KW-1185">Reference proteome</keyword>
<dbReference type="Proteomes" id="UP000835052">
    <property type="component" value="Unassembled WGS sequence"/>
</dbReference>
<comment type="caution">
    <text evidence="11">The sequence shown here is derived from an EMBL/GenBank/DDBJ whole genome shotgun (WGS) entry which is preliminary data.</text>
</comment>
<dbReference type="Gene3D" id="3.90.1200.10">
    <property type="match status" value="1"/>
</dbReference>
<dbReference type="Pfam" id="PF01636">
    <property type="entry name" value="APH"/>
    <property type="match status" value="1"/>
</dbReference>
<reference evidence="11" key="1">
    <citation type="submission" date="2020-10" db="EMBL/GenBank/DDBJ databases">
        <authorList>
            <person name="Kikuchi T."/>
        </authorList>
    </citation>
    <scope>NUCLEOTIDE SEQUENCE</scope>
    <source>
        <strain evidence="11">NKZ352</strain>
    </source>
</reference>
<dbReference type="GO" id="GO:0047992">
    <property type="term" value="F:hydroxylysine kinase activity"/>
    <property type="evidence" value="ECO:0007669"/>
    <property type="project" value="UniProtKB-EC"/>
</dbReference>
<dbReference type="EMBL" id="CAJGYM010000025">
    <property type="protein sequence ID" value="CAD6192015.1"/>
    <property type="molecule type" value="Genomic_DNA"/>
</dbReference>
<name>A0A8S1H9N2_9PELO</name>
<comment type="function">
    <text evidence="7">Catalyzes the GTP-dependent phosphorylation of 5-hydroxy-L-lysine.</text>
</comment>
<sequence length="353" mass="39842">MGLYPIDEPTQVPNISSEVVCRILNQHYGIANATLTKFSGYEDCNYRVSEITWKEDRIGPRQECLVVKITNPIEARLSSHLDVQIEFCRVLSEIGIPVPELVQTVDQQPYVYVEVAPNTTLPIRVFELLEGSHLEDFDFDKPLVKMLGELLAKIHSAADANKLSSDHVPFISPLNHVSLLKEAQLLKKNGNINDEQFKLVQESLQEAVEIIEKSKDIGVIHSDLNETNVLLRNNGKSGVEITGVLDMGDMHTAPRVFDIGATILYLILSDRKKSPWSGIIENLLHGYRSKREFKEGNYLLSAMKSRLAASLTYGLRTARLNVRGESVDYILKTQINGWTVLKELTKLDREQFK</sequence>
<dbReference type="PANTHER" id="PTHR21064">
    <property type="entry name" value="AMINOGLYCOSIDE PHOSPHOTRANSFERASE DOMAIN-CONTAINING PROTEIN-RELATED"/>
    <property type="match status" value="1"/>
</dbReference>
<evidence type="ECO:0000256" key="8">
    <source>
        <dbReference type="ARBA" id="ARBA00038873"/>
    </source>
</evidence>
<evidence type="ECO:0000256" key="2">
    <source>
        <dbReference type="ARBA" id="ARBA00006219"/>
    </source>
</evidence>
<evidence type="ECO:0000256" key="4">
    <source>
        <dbReference type="ARBA" id="ARBA00022679"/>
    </source>
</evidence>
<keyword evidence="4" id="KW-0808">Transferase</keyword>
<dbReference type="GO" id="GO:0005737">
    <property type="term" value="C:cytoplasm"/>
    <property type="evidence" value="ECO:0007669"/>
    <property type="project" value="UniProtKB-SubCell"/>
</dbReference>
<comment type="similarity">
    <text evidence="2">Belongs to the aminoglycoside phosphotransferase family.</text>
</comment>
<proteinExistence type="inferred from homology"/>
<evidence type="ECO:0000256" key="1">
    <source>
        <dbReference type="ARBA" id="ARBA00004496"/>
    </source>
</evidence>
<feature type="domain" description="Aminoglycoside phosphotransferase" evidence="10">
    <location>
        <begin position="63"/>
        <end position="263"/>
    </location>
</feature>
<dbReference type="AlphaFoldDB" id="A0A8S1H9N2"/>
<comment type="catalytic activity">
    <reaction evidence="6">
        <text>(5R)-5-hydroxy-L-lysine + GTP = (5R)-5-phosphooxy-L-lysine + GDP + H(+)</text>
        <dbReference type="Rhea" id="RHEA:19049"/>
        <dbReference type="ChEBI" id="CHEBI:15378"/>
        <dbReference type="ChEBI" id="CHEBI:37565"/>
        <dbReference type="ChEBI" id="CHEBI:57882"/>
        <dbReference type="ChEBI" id="CHEBI:58189"/>
        <dbReference type="ChEBI" id="CHEBI:58357"/>
        <dbReference type="EC" id="2.7.1.81"/>
    </reaction>
</comment>